<comment type="caution">
    <text evidence="1">The sequence shown here is derived from an EMBL/GenBank/DDBJ whole genome shotgun (WGS) entry which is preliminary data.</text>
</comment>
<dbReference type="InterPro" id="IPR029063">
    <property type="entry name" value="SAM-dependent_MTases_sf"/>
</dbReference>
<dbReference type="PANTHER" id="PTHR43861">
    <property type="entry name" value="TRANS-ACONITATE 2-METHYLTRANSFERASE-RELATED"/>
    <property type="match status" value="1"/>
</dbReference>
<dbReference type="Gene3D" id="3.40.50.150">
    <property type="entry name" value="Vaccinia Virus protein VP39"/>
    <property type="match status" value="1"/>
</dbReference>
<dbReference type="SUPFAM" id="SSF53335">
    <property type="entry name" value="S-adenosyl-L-methionine-dependent methyltransferases"/>
    <property type="match status" value="1"/>
</dbReference>
<organism evidence="1 2">
    <name type="scientific">Candidatus Amesbacteria bacterium GW2011_GWA2_47_11b</name>
    <dbReference type="NCBI Taxonomy" id="1618358"/>
    <lineage>
        <taxon>Bacteria</taxon>
        <taxon>Candidatus Amesiibacteriota</taxon>
    </lineage>
</organism>
<keyword evidence="1" id="KW-0808">Transferase</keyword>
<proteinExistence type="predicted"/>
<dbReference type="STRING" id="1618358.UX80_C0001G0031"/>
<evidence type="ECO:0000313" key="1">
    <source>
        <dbReference type="EMBL" id="KKU58592.1"/>
    </source>
</evidence>
<dbReference type="PANTHER" id="PTHR43861:SF6">
    <property type="entry name" value="METHYLTRANSFERASE TYPE 11"/>
    <property type="match status" value="1"/>
</dbReference>
<accession>A0A0G1RNC6</accession>
<name>A0A0G1RNC6_9BACT</name>
<reference evidence="1 2" key="1">
    <citation type="journal article" date="2015" name="Nature">
        <title>rRNA introns, odd ribosomes, and small enigmatic genomes across a large radiation of phyla.</title>
        <authorList>
            <person name="Brown C.T."/>
            <person name="Hug L.A."/>
            <person name="Thomas B.C."/>
            <person name="Sharon I."/>
            <person name="Castelle C.J."/>
            <person name="Singh A."/>
            <person name="Wilkins M.J."/>
            <person name="Williams K.H."/>
            <person name="Banfield J.F."/>
        </authorList>
    </citation>
    <scope>NUCLEOTIDE SEQUENCE [LARGE SCALE GENOMIC DNA]</scope>
</reference>
<evidence type="ECO:0000313" key="2">
    <source>
        <dbReference type="Proteomes" id="UP000034307"/>
    </source>
</evidence>
<sequence length="256" mass="29109">MNPTTQKAFEIEEERNILAKRNQLEKLKKTYQKNIATIPNLNTGVMWDRLNRKRITKTNNPMAHDRITKIISYINGLNLKILDLGFGQGAVEERLNELGVCTELLGFDLSGESVARMSRRFKHWKFAKGNVLSAIIPLNRYDYVLALELLEHIQPYNVFEVLKKIIKSLKPKGNLIVSVPINEGLKALVSNGLNPNAHVRTYTPALITSELKIAGFEIVRTELLYAFSNLYKIKSIIARFSGIREPNNVIVLARKP</sequence>
<dbReference type="AlphaFoldDB" id="A0A0G1RNC6"/>
<dbReference type="Proteomes" id="UP000034307">
    <property type="component" value="Unassembled WGS sequence"/>
</dbReference>
<dbReference type="CDD" id="cd02440">
    <property type="entry name" value="AdoMet_MTases"/>
    <property type="match status" value="1"/>
</dbReference>
<protein>
    <submittedName>
        <fullName evidence="1">Methyltransferase type 11</fullName>
    </submittedName>
</protein>
<dbReference type="GO" id="GO:0032259">
    <property type="term" value="P:methylation"/>
    <property type="evidence" value="ECO:0007669"/>
    <property type="project" value="UniProtKB-KW"/>
</dbReference>
<dbReference type="GO" id="GO:0008168">
    <property type="term" value="F:methyltransferase activity"/>
    <property type="evidence" value="ECO:0007669"/>
    <property type="project" value="UniProtKB-KW"/>
</dbReference>
<keyword evidence="1" id="KW-0489">Methyltransferase</keyword>
<dbReference type="Pfam" id="PF13489">
    <property type="entry name" value="Methyltransf_23"/>
    <property type="match status" value="1"/>
</dbReference>
<dbReference type="EMBL" id="LCNO01000001">
    <property type="protein sequence ID" value="KKU58592.1"/>
    <property type="molecule type" value="Genomic_DNA"/>
</dbReference>
<gene>
    <name evidence="1" type="ORF">UX80_C0001G0031</name>
</gene>